<sequence length="154" mass="17499">MDIDDATRYFEGLHAQREERKTQAAKLLKSMKSPRRDELTGAIKRIDEFECHVDVQIAELQDLHSSRLTPWLRCREELAEWTANIGLVLQVTASPSQEANTEALVTQLSQAYRTRPQKKRRISGRLCDVSEAVRRGTLVANALLNVCPCYSKST</sequence>
<evidence type="ECO:0000313" key="1">
    <source>
        <dbReference type="EMBL" id="KAK7434752.1"/>
    </source>
</evidence>
<dbReference type="Proteomes" id="UP001498398">
    <property type="component" value="Unassembled WGS sequence"/>
</dbReference>
<reference evidence="1 2" key="1">
    <citation type="submission" date="2024-01" db="EMBL/GenBank/DDBJ databases">
        <title>A draft genome for the cacao thread blight pathogen Marasmiellus scandens.</title>
        <authorList>
            <person name="Baruah I.K."/>
            <person name="Leung J."/>
            <person name="Bukari Y."/>
            <person name="Amoako-Attah I."/>
            <person name="Meinhardt L.W."/>
            <person name="Bailey B.A."/>
            <person name="Cohen S.P."/>
        </authorList>
    </citation>
    <scope>NUCLEOTIDE SEQUENCE [LARGE SCALE GENOMIC DNA]</scope>
    <source>
        <strain evidence="1 2">GH-19</strain>
    </source>
</reference>
<gene>
    <name evidence="1" type="ORF">VKT23_020030</name>
</gene>
<keyword evidence="2" id="KW-1185">Reference proteome</keyword>
<accession>A0ABR1IJX4</accession>
<proteinExistence type="predicted"/>
<organism evidence="1 2">
    <name type="scientific">Marasmiellus scandens</name>
    <dbReference type="NCBI Taxonomy" id="2682957"/>
    <lineage>
        <taxon>Eukaryota</taxon>
        <taxon>Fungi</taxon>
        <taxon>Dikarya</taxon>
        <taxon>Basidiomycota</taxon>
        <taxon>Agaricomycotina</taxon>
        <taxon>Agaricomycetes</taxon>
        <taxon>Agaricomycetidae</taxon>
        <taxon>Agaricales</taxon>
        <taxon>Marasmiineae</taxon>
        <taxon>Omphalotaceae</taxon>
        <taxon>Marasmiellus</taxon>
    </lineage>
</organism>
<dbReference type="EMBL" id="JBANRG010000117">
    <property type="protein sequence ID" value="KAK7434752.1"/>
    <property type="molecule type" value="Genomic_DNA"/>
</dbReference>
<name>A0ABR1IJX4_9AGAR</name>
<evidence type="ECO:0000313" key="2">
    <source>
        <dbReference type="Proteomes" id="UP001498398"/>
    </source>
</evidence>
<protein>
    <submittedName>
        <fullName evidence="1">Uncharacterized protein</fullName>
    </submittedName>
</protein>
<comment type="caution">
    <text evidence="1">The sequence shown here is derived from an EMBL/GenBank/DDBJ whole genome shotgun (WGS) entry which is preliminary data.</text>
</comment>